<protein>
    <submittedName>
        <fullName evidence="1">Uncharacterized protein</fullName>
    </submittedName>
</protein>
<name>A0A6J5M0H8_9CAUD</name>
<evidence type="ECO:0000313" key="1">
    <source>
        <dbReference type="EMBL" id="CAB4139662.1"/>
    </source>
</evidence>
<accession>A0A6J5M0H8</accession>
<sequence length="161" mass="16398">MTFEIDAKRGVANHYGVRTTNGKFGAQQNSSTIIKSAIWDFSYDDLPAAGTNGLQLVIPANATIVSAVLYVDVAFTSTSTTTDLAIGLATAAGAEIDLDGLVTAANATQTTIAVDNSVITGSGALVGKGIGATAGELVVTPTASDLLTGKGRIVVQYVYNK</sequence>
<dbReference type="EMBL" id="LR796361">
    <property type="protein sequence ID" value="CAB4139662.1"/>
    <property type="molecule type" value="Genomic_DNA"/>
</dbReference>
<proteinExistence type="predicted"/>
<reference evidence="1" key="1">
    <citation type="submission" date="2020-04" db="EMBL/GenBank/DDBJ databases">
        <authorList>
            <person name="Chiriac C."/>
            <person name="Salcher M."/>
            <person name="Ghai R."/>
            <person name="Kavagutti S V."/>
        </authorList>
    </citation>
    <scope>NUCLEOTIDE SEQUENCE</scope>
</reference>
<gene>
    <name evidence="1" type="ORF">UFOVP342_75</name>
</gene>
<organism evidence="1">
    <name type="scientific">uncultured Caudovirales phage</name>
    <dbReference type="NCBI Taxonomy" id="2100421"/>
    <lineage>
        <taxon>Viruses</taxon>
        <taxon>Duplodnaviria</taxon>
        <taxon>Heunggongvirae</taxon>
        <taxon>Uroviricota</taxon>
        <taxon>Caudoviricetes</taxon>
        <taxon>Peduoviridae</taxon>
        <taxon>Maltschvirus</taxon>
        <taxon>Maltschvirus maltsch</taxon>
    </lineage>
</organism>